<proteinExistence type="predicted"/>
<gene>
    <name evidence="5" type="ORF">NS334_01065</name>
</gene>
<dbReference type="InterPro" id="IPR001296">
    <property type="entry name" value="Glyco_trans_1"/>
</dbReference>
<feature type="domain" description="Glycosyl transferase family 1" evidence="3">
    <location>
        <begin position="190"/>
        <end position="356"/>
    </location>
</feature>
<dbReference type="AlphaFoldDB" id="A0A147I9V8"/>
<dbReference type="InterPro" id="IPR028098">
    <property type="entry name" value="Glyco_trans_4-like_N"/>
</dbReference>
<comment type="caution">
    <text evidence="5">The sequence shown here is derived from an EMBL/GenBank/DDBJ whole genome shotgun (WGS) entry which is preliminary data.</text>
</comment>
<dbReference type="Proteomes" id="UP000074310">
    <property type="component" value="Unassembled WGS sequence"/>
</dbReference>
<sequence>MDLTTRPLRICLVIEAGGGGASRHVLDLADAFQRRGHHVHLLYSAVRADARHLAEIAALPIMSQALEMHRSLGLHDLHSARALGAALAAAGPFDIVHGHSSKAGAIVRLADVGKAKRVYTPHAFRGLDPGVGLAARVLYNGAEIALGALRTDALIAVSSEELAFARKLHIADGRCHLIRNGVIHIPDVTRDQARARLGLPDDAIVIGFVGRLSYQKAPERFVEAMRRAMDRVPALRAVILGDGEHAAEVEHDLAATGHADRFIWHRQSKAQELLPAFDAVMMTSRYEGLSYVLLESLAARVPIVTTDVAGAQDVIGDSGCGMIVANGDGAVDALVDAATLIGTDAAARAGMAAAAARRSDELNGPRMIDETERLYRQLLGAS</sequence>
<dbReference type="PATRIC" id="fig|869719.3.peg.1070"/>
<organism evidence="5 6">
    <name type="scientific">Sphingomonas endophytica</name>
    <dbReference type="NCBI Taxonomy" id="869719"/>
    <lineage>
        <taxon>Bacteria</taxon>
        <taxon>Pseudomonadati</taxon>
        <taxon>Pseudomonadota</taxon>
        <taxon>Alphaproteobacteria</taxon>
        <taxon>Sphingomonadales</taxon>
        <taxon>Sphingomonadaceae</taxon>
        <taxon>Sphingomonas</taxon>
    </lineage>
</organism>
<keyword evidence="1" id="KW-0328">Glycosyltransferase</keyword>
<dbReference type="EMBL" id="LDTB01000002">
    <property type="protein sequence ID" value="KTT76357.1"/>
    <property type="molecule type" value="Genomic_DNA"/>
</dbReference>
<reference evidence="5 6" key="1">
    <citation type="journal article" date="2016" name="Front. Microbiol.">
        <title>Genomic Resource of Rice Seed Associated Bacteria.</title>
        <authorList>
            <person name="Midha S."/>
            <person name="Bansal K."/>
            <person name="Sharma S."/>
            <person name="Kumar N."/>
            <person name="Patil P.P."/>
            <person name="Chaudhry V."/>
            <person name="Patil P.B."/>
        </authorList>
    </citation>
    <scope>NUCLEOTIDE SEQUENCE [LARGE SCALE GENOMIC DNA]</scope>
    <source>
        <strain evidence="5 6">NS334</strain>
    </source>
</reference>
<evidence type="ECO:0000259" key="4">
    <source>
        <dbReference type="Pfam" id="PF13439"/>
    </source>
</evidence>
<evidence type="ECO:0000256" key="2">
    <source>
        <dbReference type="ARBA" id="ARBA00022679"/>
    </source>
</evidence>
<evidence type="ECO:0000313" key="6">
    <source>
        <dbReference type="Proteomes" id="UP000074310"/>
    </source>
</evidence>
<accession>A0A147I9V8</accession>
<dbReference type="SUPFAM" id="SSF53756">
    <property type="entry name" value="UDP-Glycosyltransferase/glycogen phosphorylase"/>
    <property type="match status" value="1"/>
</dbReference>
<keyword evidence="2" id="KW-0808">Transferase</keyword>
<keyword evidence="6" id="KW-1185">Reference proteome</keyword>
<evidence type="ECO:0000313" key="5">
    <source>
        <dbReference type="EMBL" id="KTT76357.1"/>
    </source>
</evidence>
<dbReference type="Pfam" id="PF00534">
    <property type="entry name" value="Glycos_transf_1"/>
    <property type="match status" value="1"/>
</dbReference>
<name>A0A147I9V8_9SPHN</name>
<dbReference type="CDD" id="cd03801">
    <property type="entry name" value="GT4_PimA-like"/>
    <property type="match status" value="1"/>
</dbReference>
<protein>
    <recommendedName>
        <fullName evidence="7">Glycosyl transferase</fullName>
    </recommendedName>
</protein>
<dbReference type="PANTHER" id="PTHR12526">
    <property type="entry name" value="GLYCOSYLTRANSFERASE"/>
    <property type="match status" value="1"/>
</dbReference>
<evidence type="ECO:0008006" key="7">
    <source>
        <dbReference type="Google" id="ProtNLM"/>
    </source>
</evidence>
<dbReference type="Pfam" id="PF13439">
    <property type="entry name" value="Glyco_transf_4"/>
    <property type="match status" value="1"/>
</dbReference>
<dbReference type="GO" id="GO:0016757">
    <property type="term" value="F:glycosyltransferase activity"/>
    <property type="evidence" value="ECO:0007669"/>
    <property type="project" value="UniProtKB-KW"/>
</dbReference>
<feature type="domain" description="Glycosyltransferase subfamily 4-like N-terminal" evidence="4">
    <location>
        <begin position="19"/>
        <end position="182"/>
    </location>
</feature>
<dbReference type="RefSeq" id="WP_058754130.1">
    <property type="nucleotide sequence ID" value="NZ_LDTB01000002.1"/>
</dbReference>
<dbReference type="Gene3D" id="3.40.50.2000">
    <property type="entry name" value="Glycogen Phosphorylase B"/>
    <property type="match status" value="2"/>
</dbReference>
<dbReference type="PANTHER" id="PTHR12526:SF510">
    <property type="entry name" value="D-INOSITOL 3-PHOSPHATE GLYCOSYLTRANSFERASE"/>
    <property type="match status" value="1"/>
</dbReference>
<evidence type="ECO:0000259" key="3">
    <source>
        <dbReference type="Pfam" id="PF00534"/>
    </source>
</evidence>
<evidence type="ECO:0000256" key="1">
    <source>
        <dbReference type="ARBA" id="ARBA00022676"/>
    </source>
</evidence>